<dbReference type="SUPFAM" id="SSF52833">
    <property type="entry name" value="Thioredoxin-like"/>
    <property type="match status" value="1"/>
</dbReference>
<accession>A0A840V4L0</accession>
<sequence length="83" mass="9718">MTIIFYRTRLCPRCYMARKHLLDLTHDRPDLIVEDREILRDPIAAGRDGITMIPAIRIGDTVLSGIYLHRHRIEDFLRQTGCL</sequence>
<dbReference type="RefSeq" id="WP_183351641.1">
    <property type="nucleotide sequence ID" value="NZ_JACHEO010000015.1"/>
</dbReference>
<comment type="caution">
    <text evidence="1">The sequence shown here is derived from an EMBL/GenBank/DDBJ whole genome shotgun (WGS) entry which is preliminary data.</text>
</comment>
<protein>
    <submittedName>
        <fullName evidence="1">Glutaredoxin</fullName>
    </submittedName>
</protein>
<dbReference type="Proteomes" id="UP000539642">
    <property type="component" value="Unassembled WGS sequence"/>
</dbReference>
<gene>
    <name evidence="1" type="ORF">HNQ81_002560</name>
</gene>
<reference evidence="1 2" key="1">
    <citation type="submission" date="2020-08" db="EMBL/GenBank/DDBJ databases">
        <title>Genomic Encyclopedia of Type Strains, Phase IV (KMG-IV): sequencing the most valuable type-strain genomes for metagenomic binning, comparative biology and taxonomic classification.</title>
        <authorList>
            <person name="Goeker M."/>
        </authorList>
    </citation>
    <scope>NUCLEOTIDE SEQUENCE [LARGE SCALE GENOMIC DNA]</scope>
    <source>
        <strain evidence="1 2">DSM 28570</strain>
    </source>
</reference>
<evidence type="ECO:0000313" key="1">
    <source>
        <dbReference type="EMBL" id="MBB5348820.1"/>
    </source>
</evidence>
<organism evidence="1 2">
    <name type="scientific">Desulfoprunum benzoelyticum</name>
    <dbReference type="NCBI Taxonomy" id="1506996"/>
    <lineage>
        <taxon>Bacteria</taxon>
        <taxon>Pseudomonadati</taxon>
        <taxon>Thermodesulfobacteriota</taxon>
        <taxon>Desulfobulbia</taxon>
        <taxon>Desulfobulbales</taxon>
        <taxon>Desulfobulbaceae</taxon>
        <taxon>Desulfoprunum</taxon>
    </lineage>
</organism>
<dbReference type="InterPro" id="IPR036249">
    <property type="entry name" value="Thioredoxin-like_sf"/>
</dbReference>
<name>A0A840V4L0_9BACT</name>
<dbReference type="Gene3D" id="3.40.30.10">
    <property type="entry name" value="Glutaredoxin"/>
    <property type="match status" value="1"/>
</dbReference>
<keyword evidence="2" id="KW-1185">Reference proteome</keyword>
<dbReference type="AlphaFoldDB" id="A0A840V4L0"/>
<proteinExistence type="predicted"/>
<evidence type="ECO:0000313" key="2">
    <source>
        <dbReference type="Proteomes" id="UP000539642"/>
    </source>
</evidence>
<dbReference type="EMBL" id="JACHEO010000015">
    <property type="protein sequence ID" value="MBB5348820.1"/>
    <property type="molecule type" value="Genomic_DNA"/>
</dbReference>